<comment type="caution">
    <text evidence="1">The sequence shown here is derived from an EMBL/GenBank/DDBJ whole genome shotgun (WGS) entry which is preliminary data.</text>
</comment>
<gene>
    <name evidence="1" type="ORF">GCM10011391_14720</name>
</gene>
<protein>
    <submittedName>
        <fullName evidence="1">Uncharacterized protein</fullName>
    </submittedName>
</protein>
<evidence type="ECO:0000313" key="1">
    <source>
        <dbReference type="EMBL" id="GGE36887.1"/>
    </source>
</evidence>
<keyword evidence="2" id="KW-1185">Reference proteome</keyword>
<organism evidence="1 2">
    <name type="scientific">Pullulanibacillus camelliae</name>
    <dbReference type="NCBI Taxonomy" id="1707096"/>
    <lineage>
        <taxon>Bacteria</taxon>
        <taxon>Bacillati</taxon>
        <taxon>Bacillota</taxon>
        <taxon>Bacilli</taxon>
        <taxon>Bacillales</taxon>
        <taxon>Sporolactobacillaceae</taxon>
        <taxon>Pullulanibacillus</taxon>
    </lineage>
</organism>
<reference evidence="1" key="2">
    <citation type="submission" date="2020-09" db="EMBL/GenBank/DDBJ databases">
        <authorList>
            <person name="Sun Q."/>
            <person name="Zhou Y."/>
        </authorList>
    </citation>
    <scope>NUCLEOTIDE SEQUENCE</scope>
    <source>
        <strain evidence="1">CGMCC 1.15371</strain>
    </source>
</reference>
<accession>A0A8J2YCH9</accession>
<reference evidence="1" key="1">
    <citation type="journal article" date="2014" name="Int. J. Syst. Evol. Microbiol.">
        <title>Complete genome sequence of Corynebacterium casei LMG S-19264T (=DSM 44701T), isolated from a smear-ripened cheese.</title>
        <authorList>
            <consortium name="US DOE Joint Genome Institute (JGI-PGF)"/>
            <person name="Walter F."/>
            <person name="Albersmeier A."/>
            <person name="Kalinowski J."/>
            <person name="Ruckert C."/>
        </authorList>
    </citation>
    <scope>NUCLEOTIDE SEQUENCE</scope>
    <source>
        <strain evidence="1">CGMCC 1.15371</strain>
    </source>
</reference>
<dbReference type="AlphaFoldDB" id="A0A8J2YCH9"/>
<evidence type="ECO:0000313" key="2">
    <source>
        <dbReference type="Proteomes" id="UP000628775"/>
    </source>
</evidence>
<dbReference type="Proteomes" id="UP000628775">
    <property type="component" value="Unassembled WGS sequence"/>
</dbReference>
<name>A0A8J2YCH9_9BACL</name>
<dbReference type="EMBL" id="BMIR01000005">
    <property type="protein sequence ID" value="GGE36887.1"/>
    <property type="molecule type" value="Genomic_DNA"/>
</dbReference>
<proteinExistence type="predicted"/>
<sequence length="60" mass="6848">MEDKKLEKLAYRQALMSKVKARLILSSFMSVSEVIHSDSIRKTGRRACPVLVLSIEHHPI</sequence>